<dbReference type="KEGG" id="pbi:112540529"/>
<dbReference type="InterPro" id="IPR011989">
    <property type="entry name" value="ARM-like"/>
</dbReference>
<keyword evidence="3" id="KW-0808">Transferase</keyword>
<dbReference type="GO" id="GO:0005524">
    <property type="term" value="F:ATP binding"/>
    <property type="evidence" value="ECO:0007669"/>
    <property type="project" value="UniProtKB-KW"/>
</dbReference>
<dbReference type="RefSeq" id="XP_025021872.1">
    <property type="nucleotide sequence ID" value="XM_025166104.1"/>
</dbReference>
<evidence type="ECO:0000256" key="5">
    <source>
        <dbReference type="ARBA" id="ARBA00022777"/>
    </source>
</evidence>
<dbReference type="FunFam" id="1.25.10.10:FF:000579">
    <property type="entry name" value="Serine/threonine kinase like domain containing 1"/>
    <property type="match status" value="1"/>
</dbReference>
<dbReference type="PANTHER" id="PTHR24363:SF0">
    <property type="entry name" value="SERINE_THREONINE KINASE LIKE DOMAIN CONTAINING 1"/>
    <property type="match status" value="1"/>
</dbReference>
<dbReference type="PANTHER" id="PTHR24363">
    <property type="entry name" value="SERINE/THREONINE PROTEIN KINASE"/>
    <property type="match status" value="1"/>
</dbReference>
<dbReference type="OrthoDB" id="248923at2759"/>
<evidence type="ECO:0000256" key="4">
    <source>
        <dbReference type="ARBA" id="ARBA00022741"/>
    </source>
</evidence>
<dbReference type="EC" id="2.7.11.1" evidence="1"/>
<name>A0A9F5IK65_PYTBI</name>
<protein>
    <recommendedName>
        <fullName evidence="9">Serine/threonine kinase-like domain-containing protein STKLD1</fullName>
        <ecNumber evidence="1">2.7.11.1</ecNumber>
    </recommendedName>
    <alternativeName>
        <fullName evidence="11">Serine/threonine kinase-like domain-containing protein 1</fullName>
    </alternativeName>
    <alternativeName>
        <fullName evidence="10">Sugen kinase 071</fullName>
    </alternativeName>
</protein>
<feature type="non-terminal residue" evidence="13">
    <location>
        <position position="1"/>
    </location>
</feature>
<keyword evidence="2" id="KW-0723">Serine/threonine-protein kinase</keyword>
<reference evidence="13" key="1">
    <citation type="submission" date="2025-08" db="UniProtKB">
        <authorList>
            <consortium name="RefSeq"/>
        </authorList>
    </citation>
    <scope>IDENTIFICATION</scope>
    <source>
        <tissue evidence="13">Liver</tissue>
    </source>
</reference>
<comment type="catalytic activity">
    <reaction evidence="7">
        <text>L-threonyl-[protein] + ATP = O-phospho-L-threonyl-[protein] + ADP + H(+)</text>
        <dbReference type="Rhea" id="RHEA:46608"/>
        <dbReference type="Rhea" id="RHEA-COMP:11060"/>
        <dbReference type="Rhea" id="RHEA-COMP:11605"/>
        <dbReference type="ChEBI" id="CHEBI:15378"/>
        <dbReference type="ChEBI" id="CHEBI:30013"/>
        <dbReference type="ChEBI" id="CHEBI:30616"/>
        <dbReference type="ChEBI" id="CHEBI:61977"/>
        <dbReference type="ChEBI" id="CHEBI:456216"/>
        <dbReference type="EC" id="2.7.11.1"/>
    </reaction>
</comment>
<evidence type="ECO:0000256" key="1">
    <source>
        <dbReference type="ARBA" id="ARBA00012513"/>
    </source>
</evidence>
<evidence type="ECO:0000256" key="7">
    <source>
        <dbReference type="ARBA" id="ARBA00047899"/>
    </source>
</evidence>
<dbReference type="SUPFAM" id="SSF48371">
    <property type="entry name" value="ARM repeat"/>
    <property type="match status" value="1"/>
</dbReference>
<dbReference type="GO" id="GO:0004674">
    <property type="term" value="F:protein serine/threonine kinase activity"/>
    <property type="evidence" value="ECO:0007669"/>
    <property type="project" value="UniProtKB-KW"/>
</dbReference>
<keyword evidence="5" id="KW-0418">Kinase</keyword>
<evidence type="ECO:0000313" key="12">
    <source>
        <dbReference type="Proteomes" id="UP000695026"/>
    </source>
</evidence>
<organism evidence="12 13">
    <name type="scientific">Python bivittatus</name>
    <name type="common">Burmese python</name>
    <name type="synonym">Python molurus bivittatus</name>
    <dbReference type="NCBI Taxonomy" id="176946"/>
    <lineage>
        <taxon>Eukaryota</taxon>
        <taxon>Metazoa</taxon>
        <taxon>Chordata</taxon>
        <taxon>Craniata</taxon>
        <taxon>Vertebrata</taxon>
        <taxon>Euteleostomi</taxon>
        <taxon>Lepidosauria</taxon>
        <taxon>Squamata</taxon>
        <taxon>Bifurcata</taxon>
        <taxon>Unidentata</taxon>
        <taxon>Episquamata</taxon>
        <taxon>Toxicofera</taxon>
        <taxon>Serpentes</taxon>
        <taxon>Henophidia</taxon>
        <taxon>Pythonidae</taxon>
        <taxon>Python</taxon>
    </lineage>
</organism>
<dbReference type="AlphaFoldDB" id="A0A9F5IK65"/>
<sequence>INLAVASCQLHCVSQAGFRKTVFLLLCCNFRELVENSFIRDSLIQAKSPLIKMKKKLPPGFLDIMQTGGIQTVLEFMISYPENEEAQEKSIECLISLLKEEKIGVKVFLRLVDPVICAMNKHIDSLEILLAGFSLLLGITGRAVGQNLNVELLACESILSCLLNSMRTHSDNEELLCMICTLFMMMSSNEAAAEALRRANIFTDILTILSNFPHNKEICVACCGIIWILAVNVADVTESPLKYATELVSIVFHMHLHHVEVAETACSAFWALSLHGCIDEVNYEPYSLLLLEALRQHPDSPVLVKNACLALASFLRTSELSGFRFIVTDEKGNGIILLKDCYQLHREDPEVVENICILIDEMFKYDEIVVEMVSQSITEMLTEMKNRFTSSLNIVALSEKALSELQKKGEYFFLFRHF</sequence>
<dbReference type="OMA" id="WNIASNN"/>
<proteinExistence type="predicted"/>
<gene>
    <name evidence="13" type="primary">LOC112540529</name>
</gene>
<dbReference type="Gene3D" id="1.25.10.10">
    <property type="entry name" value="Leucine-rich Repeat Variant"/>
    <property type="match status" value="1"/>
</dbReference>
<evidence type="ECO:0000256" key="3">
    <source>
        <dbReference type="ARBA" id="ARBA00022679"/>
    </source>
</evidence>
<evidence type="ECO:0000256" key="10">
    <source>
        <dbReference type="ARBA" id="ARBA00079669"/>
    </source>
</evidence>
<dbReference type="Proteomes" id="UP000695026">
    <property type="component" value="Unplaced"/>
</dbReference>
<keyword evidence="4" id="KW-0547">Nucleotide-binding</keyword>
<dbReference type="GeneID" id="112540529"/>
<dbReference type="InterPro" id="IPR016024">
    <property type="entry name" value="ARM-type_fold"/>
</dbReference>
<keyword evidence="6" id="KW-0067">ATP-binding</keyword>
<evidence type="ECO:0000256" key="2">
    <source>
        <dbReference type="ARBA" id="ARBA00022527"/>
    </source>
</evidence>
<evidence type="ECO:0000256" key="6">
    <source>
        <dbReference type="ARBA" id="ARBA00022840"/>
    </source>
</evidence>
<evidence type="ECO:0000313" key="13">
    <source>
        <dbReference type="RefSeq" id="XP_025021872.1"/>
    </source>
</evidence>
<evidence type="ECO:0000256" key="9">
    <source>
        <dbReference type="ARBA" id="ARBA00072818"/>
    </source>
</evidence>
<keyword evidence="12" id="KW-1185">Reference proteome</keyword>
<comment type="catalytic activity">
    <reaction evidence="8">
        <text>L-seryl-[protein] + ATP = O-phospho-L-seryl-[protein] + ADP + H(+)</text>
        <dbReference type="Rhea" id="RHEA:17989"/>
        <dbReference type="Rhea" id="RHEA-COMP:9863"/>
        <dbReference type="Rhea" id="RHEA-COMP:11604"/>
        <dbReference type="ChEBI" id="CHEBI:15378"/>
        <dbReference type="ChEBI" id="CHEBI:29999"/>
        <dbReference type="ChEBI" id="CHEBI:30616"/>
        <dbReference type="ChEBI" id="CHEBI:83421"/>
        <dbReference type="ChEBI" id="CHEBI:456216"/>
        <dbReference type="EC" id="2.7.11.1"/>
    </reaction>
</comment>
<evidence type="ECO:0000256" key="8">
    <source>
        <dbReference type="ARBA" id="ARBA00048679"/>
    </source>
</evidence>
<accession>A0A9F5IK65</accession>
<evidence type="ECO:0000256" key="11">
    <source>
        <dbReference type="ARBA" id="ARBA00081628"/>
    </source>
</evidence>